<reference evidence="1" key="1">
    <citation type="submission" date="2018-05" db="EMBL/GenBank/DDBJ databases">
        <authorList>
            <person name="Lanie J.A."/>
            <person name="Ng W.-L."/>
            <person name="Kazmierczak K.M."/>
            <person name="Andrzejewski T.M."/>
            <person name="Davidsen T.M."/>
            <person name="Wayne K.J."/>
            <person name="Tettelin H."/>
            <person name="Glass J.I."/>
            <person name="Rusch D."/>
            <person name="Podicherti R."/>
            <person name="Tsui H.-C.T."/>
            <person name="Winkler M.E."/>
        </authorList>
    </citation>
    <scope>NUCLEOTIDE SEQUENCE</scope>
</reference>
<dbReference type="EMBL" id="UINC01065430">
    <property type="protein sequence ID" value="SVB95088.1"/>
    <property type="molecule type" value="Genomic_DNA"/>
</dbReference>
<organism evidence="1">
    <name type="scientific">marine metagenome</name>
    <dbReference type="NCBI Taxonomy" id="408172"/>
    <lineage>
        <taxon>unclassified sequences</taxon>
        <taxon>metagenomes</taxon>
        <taxon>ecological metagenomes</taxon>
    </lineage>
</organism>
<feature type="non-terminal residue" evidence="1">
    <location>
        <position position="51"/>
    </location>
</feature>
<accession>A0A382I6C3</accession>
<evidence type="ECO:0000313" key="1">
    <source>
        <dbReference type="EMBL" id="SVB95088.1"/>
    </source>
</evidence>
<protein>
    <submittedName>
        <fullName evidence="1">Uncharacterized protein</fullName>
    </submittedName>
</protein>
<sequence>MVNKKKFPVSVIIPDRVFQLFLDFGSNSSSNKTTKMAKSFFKDTFAIMKNK</sequence>
<gene>
    <name evidence="1" type="ORF">METZ01_LOCUS247942</name>
</gene>
<proteinExistence type="predicted"/>
<name>A0A382I6C3_9ZZZZ</name>
<dbReference type="AlphaFoldDB" id="A0A382I6C3"/>